<evidence type="ECO:0000313" key="1">
    <source>
        <dbReference type="EMBL" id="MDZ8119770.1"/>
    </source>
</evidence>
<organism evidence="1 2">
    <name type="scientific">Pontiella agarivorans</name>
    <dbReference type="NCBI Taxonomy" id="3038953"/>
    <lineage>
        <taxon>Bacteria</taxon>
        <taxon>Pseudomonadati</taxon>
        <taxon>Kiritimatiellota</taxon>
        <taxon>Kiritimatiellia</taxon>
        <taxon>Kiritimatiellales</taxon>
        <taxon>Pontiellaceae</taxon>
        <taxon>Pontiella</taxon>
    </lineage>
</organism>
<gene>
    <name evidence="1" type="ORF">P9H32_14165</name>
</gene>
<evidence type="ECO:0008006" key="3">
    <source>
        <dbReference type="Google" id="ProtNLM"/>
    </source>
</evidence>
<evidence type="ECO:0000313" key="2">
    <source>
        <dbReference type="Proteomes" id="UP001290861"/>
    </source>
</evidence>
<proteinExistence type="predicted"/>
<accession>A0ABU5MZX2</accession>
<keyword evidence="2" id="KW-1185">Reference proteome</keyword>
<protein>
    <recommendedName>
        <fullName evidence="3">YfdX protein</fullName>
    </recommendedName>
</protein>
<dbReference type="Proteomes" id="UP001290861">
    <property type="component" value="Unassembled WGS sequence"/>
</dbReference>
<name>A0ABU5MZX2_9BACT</name>
<dbReference type="RefSeq" id="WP_322609552.1">
    <property type="nucleotide sequence ID" value="NZ_JARVCO010000012.1"/>
</dbReference>
<dbReference type="EMBL" id="JARVCO010000012">
    <property type="protein sequence ID" value="MDZ8119770.1"/>
    <property type="molecule type" value="Genomic_DNA"/>
</dbReference>
<sequence length="188" mass="19810">MIRHSFIFGLAVAALCGLGSSRVMGQEVYSEGSSALIAESAAAVNSAKAEVEKARIAIAEGKQFIAAIPEDSPLMTDVAMVLEAASENWKIAIDSMKGAQESADKIATASSDEIASDYALLAKVNAGVAHSGAKVVQIALLYIEAVSEDRAEALPVMRASLQDALASSSQVQFNYDRVKKIIARKYSK</sequence>
<reference evidence="1 2" key="1">
    <citation type="journal article" date="2024" name="Appl. Environ. Microbiol.">
        <title>Pontiella agarivorans sp. nov., a novel marine anaerobic bacterium capable of degrading macroalgal polysaccharides and fixing nitrogen.</title>
        <authorList>
            <person name="Liu N."/>
            <person name="Kivenson V."/>
            <person name="Peng X."/>
            <person name="Cui Z."/>
            <person name="Lankiewicz T.S."/>
            <person name="Gosselin K.M."/>
            <person name="English C.J."/>
            <person name="Blair E.M."/>
            <person name="O'Malley M.A."/>
            <person name="Valentine D.L."/>
        </authorList>
    </citation>
    <scope>NUCLEOTIDE SEQUENCE [LARGE SCALE GENOMIC DNA]</scope>
    <source>
        <strain evidence="1 2">NLcol2</strain>
    </source>
</reference>
<comment type="caution">
    <text evidence="1">The sequence shown here is derived from an EMBL/GenBank/DDBJ whole genome shotgun (WGS) entry which is preliminary data.</text>
</comment>